<accession>A0A401US43</accession>
<comment type="caution">
    <text evidence="1">The sequence shown here is derived from an EMBL/GenBank/DDBJ whole genome shotgun (WGS) entry which is preliminary data.</text>
</comment>
<proteinExistence type="predicted"/>
<name>A0A401US43_9CLOT</name>
<sequence length="75" mass="8859">MDLFKNGYRFYNKYMPPIKTTKKEDELIGFLRDEVGCYGNMLYGQSIGDRDFNIQVSNFENISIKLTSYFKNNSH</sequence>
<protein>
    <submittedName>
        <fullName evidence="1">Uncharacterized protein</fullName>
    </submittedName>
</protein>
<evidence type="ECO:0000313" key="2">
    <source>
        <dbReference type="Proteomes" id="UP000287872"/>
    </source>
</evidence>
<gene>
    <name evidence="1" type="ORF">Ctaglu_40050</name>
</gene>
<dbReference type="AlphaFoldDB" id="A0A401US43"/>
<keyword evidence="2" id="KW-1185">Reference proteome</keyword>
<dbReference type="Proteomes" id="UP000287872">
    <property type="component" value="Unassembled WGS sequence"/>
</dbReference>
<evidence type="ECO:0000313" key="1">
    <source>
        <dbReference type="EMBL" id="GCD12382.1"/>
    </source>
</evidence>
<dbReference type="RefSeq" id="WP_125005032.1">
    <property type="nucleotide sequence ID" value="NZ_BHYK01000032.1"/>
</dbReference>
<reference evidence="1 2" key="1">
    <citation type="submission" date="2018-11" db="EMBL/GenBank/DDBJ databases">
        <title>Genome sequencing and assembly of Clostridium tagluense strain A121.</title>
        <authorList>
            <person name="Murakami T."/>
            <person name="Segawa T."/>
            <person name="Shcherbakova V.A."/>
            <person name="Mori H."/>
            <person name="Yoshimura Y."/>
        </authorList>
    </citation>
    <scope>NUCLEOTIDE SEQUENCE [LARGE SCALE GENOMIC DNA]</scope>
    <source>
        <strain evidence="1 2">A121</strain>
    </source>
</reference>
<organism evidence="1 2">
    <name type="scientific">Clostridium tagluense</name>
    <dbReference type="NCBI Taxonomy" id="360422"/>
    <lineage>
        <taxon>Bacteria</taxon>
        <taxon>Bacillati</taxon>
        <taxon>Bacillota</taxon>
        <taxon>Clostridia</taxon>
        <taxon>Eubacteriales</taxon>
        <taxon>Clostridiaceae</taxon>
        <taxon>Clostridium</taxon>
    </lineage>
</organism>
<dbReference type="EMBL" id="BHYK01000032">
    <property type="protein sequence ID" value="GCD12382.1"/>
    <property type="molecule type" value="Genomic_DNA"/>
</dbReference>